<evidence type="ECO:0000313" key="3">
    <source>
        <dbReference type="EMBL" id="OGK50938.1"/>
    </source>
</evidence>
<reference evidence="3 4" key="1">
    <citation type="journal article" date="2016" name="Nat. Commun.">
        <title>Thousands of microbial genomes shed light on interconnected biogeochemical processes in an aquifer system.</title>
        <authorList>
            <person name="Anantharaman K."/>
            <person name="Brown C.T."/>
            <person name="Hug L.A."/>
            <person name="Sharon I."/>
            <person name="Castelle C.J."/>
            <person name="Probst A.J."/>
            <person name="Thomas B.C."/>
            <person name="Singh A."/>
            <person name="Wilkins M.J."/>
            <person name="Karaoz U."/>
            <person name="Brodie E.L."/>
            <person name="Williams K.H."/>
            <person name="Hubbard S.S."/>
            <person name="Banfield J.F."/>
        </authorList>
    </citation>
    <scope>NUCLEOTIDE SEQUENCE [LARGE SCALE GENOMIC DNA]</scope>
</reference>
<keyword evidence="2" id="KW-1133">Transmembrane helix</keyword>
<comment type="caution">
    <text evidence="3">The sequence shown here is derived from an EMBL/GenBank/DDBJ whole genome shotgun (WGS) entry which is preliminary data.</text>
</comment>
<accession>A0A1F7J5Q4</accession>
<organism evidence="3 4">
    <name type="scientific">Candidatus Roizmanbacteria bacterium RIFCSPLOWO2_01_FULL_40_42</name>
    <dbReference type="NCBI Taxonomy" id="1802066"/>
    <lineage>
        <taxon>Bacteria</taxon>
        <taxon>Candidatus Roizmaniibacteriota</taxon>
    </lineage>
</organism>
<keyword evidence="2" id="KW-0472">Membrane</keyword>
<name>A0A1F7J5Q4_9BACT</name>
<evidence type="ECO:0008006" key="5">
    <source>
        <dbReference type="Google" id="ProtNLM"/>
    </source>
</evidence>
<evidence type="ECO:0000256" key="1">
    <source>
        <dbReference type="SAM" id="MobiDB-lite"/>
    </source>
</evidence>
<proteinExistence type="predicted"/>
<dbReference type="EMBL" id="MGAQ01000010">
    <property type="protein sequence ID" value="OGK50938.1"/>
    <property type="molecule type" value="Genomic_DNA"/>
</dbReference>
<feature type="region of interest" description="Disordered" evidence="1">
    <location>
        <begin position="45"/>
        <end position="141"/>
    </location>
</feature>
<sequence>MELKRSLLILAFFISVLVSKNIFSLKFLAVVRAFEATQSADLSIATDSAEQATPTPTPTPTPDFCKDGPDDQNDENDDDCVDIPDDDDDDDDGDGGNDDGDDGDNDDDDDGDGGDDDGDDGDNDDDDGDGGGSGGPSTLAGAGTAMDMVALASLVSGIGFIAVGSQYGKKKTRKS</sequence>
<gene>
    <name evidence="3" type="ORF">A3B50_01535</name>
</gene>
<evidence type="ECO:0000313" key="4">
    <source>
        <dbReference type="Proteomes" id="UP000178558"/>
    </source>
</evidence>
<protein>
    <recommendedName>
        <fullName evidence="5">Gram-positive cocci surface proteins LPxTG domain-containing protein</fullName>
    </recommendedName>
</protein>
<feature type="transmembrane region" description="Helical" evidence="2">
    <location>
        <begin position="148"/>
        <end position="168"/>
    </location>
</feature>
<feature type="compositionally biased region" description="Acidic residues" evidence="1">
    <location>
        <begin position="70"/>
        <end position="129"/>
    </location>
</feature>
<dbReference type="AlphaFoldDB" id="A0A1F7J5Q4"/>
<keyword evidence="2" id="KW-0812">Transmembrane</keyword>
<evidence type="ECO:0000256" key="2">
    <source>
        <dbReference type="SAM" id="Phobius"/>
    </source>
</evidence>
<dbReference type="Proteomes" id="UP000178558">
    <property type="component" value="Unassembled WGS sequence"/>
</dbReference>